<feature type="domain" description="DUF7619" evidence="4">
    <location>
        <begin position="720"/>
        <end position="854"/>
    </location>
</feature>
<evidence type="ECO:0000256" key="2">
    <source>
        <dbReference type="SAM" id="SignalP"/>
    </source>
</evidence>
<evidence type="ECO:0000256" key="1">
    <source>
        <dbReference type="ARBA" id="ARBA00022729"/>
    </source>
</evidence>
<dbReference type="InterPro" id="IPR026444">
    <property type="entry name" value="Secre_tail"/>
</dbReference>
<sequence>MKLNFFKFLLVFALSITSYAQVANQPSPLNVCDDDNDGFATFDLTILDAEVLGTQNANDYTVTYHELLSHAENGIDAISSPYNNLIANALTLYIRLEEYSTGNADITTVNLIINPSPIPVQPTPLEVCSIEGFNNSFGIFDLTLKDDEITGGNSNLYVTYHGTSADAANQVNQYPSPYINIGTEETVYVAVTDVNTGCVGFTTLILRVLPIPSPTPSSLIPDLGLCDDTNTGDNTETFDLTENEPLIYNGEVGQSITYYVSESDAVSAINTISDPTQFNNTVSPQTIYVKVTNDTTGCFALVNFNIIVDPEPEVNLGMSEQNYCGFDTVTLNANSPFADEYIWYMNGFLISGETSSALILTESGSYQVQTFNSQCGTSALSEPVSLNLYEDIGNINPQSLVEGCDNLLANGSVDFDLEALTATLGFGSGFTVSYYNNNNDANQAINTLSSPYNSFGETLIMRVEDTDALVDGFLGCRELSLLELVVDCEDTGIIDVSAFFDVNENSIFDTSETNFMNGYITYEINNDGVIYTTESSSGRFTIISLDEANTYDINYYFYDENCFDTSIASFEDISVLLGGDVTVEFPIIEAQLCEDISVNLINQQAPRPGFNHTNLLEIKNLGSAITSGTVDYILDEHLIINSITEGVGYSTTLNSNGFSLDFIGLLPQESITVFISLLTSTSVSLGTLVTNTVTYTTSTNDMVSDNNESSISEIVIGSYDPNDKMESHGPQILYDDFVTSDEYLYYTIRFQNVGTAEAIFVRIEDELDAQLDESTFQMLRSSHDYVVTRTDNGLEWYFEDINLPAEQDDAEGSNGFVYFKIKPNAGYAIGDIIENTASIYFDFNTPIITNTFQSEFVETLSVENFEAVNFTIYPNPAKDEVTIQLVNSSFGIGKINVLDIQGKMILKDIKFQDQTSTLDISNLESGLYFVELTIGNESTVQKLIVN</sequence>
<dbReference type="Pfam" id="PF18962">
    <property type="entry name" value="Por_Secre_tail"/>
    <property type="match status" value="1"/>
</dbReference>
<dbReference type="AlphaFoldDB" id="A0A3D9GZS8"/>
<organism evidence="5 6">
    <name type="scientific">Winogradskyella eximia</name>
    <dbReference type="NCBI Taxonomy" id="262006"/>
    <lineage>
        <taxon>Bacteria</taxon>
        <taxon>Pseudomonadati</taxon>
        <taxon>Bacteroidota</taxon>
        <taxon>Flavobacteriia</taxon>
        <taxon>Flavobacteriales</taxon>
        <taxon>Flavobacteriaceae</taxon>
        <taxon>Winogradskyella</taxon>
    </lineage>
</organism>
<keyword evidence="6" id="KW-1185">Reference proteome</keyword>
<dbReference type="NCBIfam" id="TIGR04183">
    <property type="entry name" value="Por_Secre_tail"/>
    <property type="match status" value="1"/>
</dbReference>
<reference evidence="5 6" key="1">
    <citation type="submission" date="2018-07" db="EMBL/GenBank/DDBJ databases">
        <title>Genomic Encyclopedia of Type Strains, Phase III (KMG-III): the genomes of soil and plant-associated and newly described type strains.</title>
        <authorList>
            <person name="Whitman W."/>
        </authorList>
    </citation>
    <scope>NUCLEOTIDE SEQUENCE [LARGE SCALE GENOMIC DNA]</scope>
    <source>
        <strain evidence="5 6">CECT 7946</strain>
    </source>
</reference>
<name>A0A3D9GZS8_9FLAO</name>
<feature type="chain" id="PRO_5017710368" evidence="2">
    <location>
        <begin position="23"/>
        <end position="946"/>
    </location>
</feature>
<proteinExistence type="predicted"/>
<dbReference type="InterPro" id="IPR055353">
    <property type="entry name" value="DUF7619"/>
</dbReference>
<dbReference type="RefSeq" id="WP_115818400.1">
    <property type="nucleotide sequence ID" value="NZ_QRDV01000008.1"/>
</dbReference>
<evidence type="ECO:0000313" key="5">
    <source>
        <dbReference type="EMBL" id="RED42762.1"/>
    </source>
</evidence>
<protein>
    <submittedName>
        <fullName evidence="5">Putative secreted protein (Por secretion system target)</fullName>
    </submittedName>
</protein>
<gene>
    <name evidence="5" type="ORF">DFQ10_108169</name>
</gene>
<feature type="domain" description="Secretion system C-terminal sorting" evidence="3">
    <location>
        <begin position="872"/>
        <end position="945"/>
    </location>
</feature>
<evidence type="ECO:0000313" key="6">
    <source>
        <dbReference type="Proteomes" id="UP000256980"/>
    </source>
</evidence>
<evidence type="ECO:0000259" key="4">
    <source>
        <dbReference type="Pfam" id="PF24595"/>
    </source>
</evidence>
<dbReference type="OrthoDB" id="1110367at2"/>
<evidence type="ECO:0000259" key="3">
    <source>
        <dbReference type="Pfam" id="PF18962"/>
    </source>
</evidence>
<keyword evidence="1 2" id="KW-0732">Signal</keyword>
<comment type="caution">
    <text evidence="5">The sequence shown here is derived from an EMBL/GenBank/DDBJ whole genome shotgun (WGS) entry which is preliminary data.</text>
</comment>
<accession>A0A3D9GZS8</accession>
<dbReference type="Pfam" id="PF24595">
    <property type="entry name" value="DUF7619"/>
    <property type="match status" value="1"/>
</dbReference>
<dbReference type="EMBL" id="QRDV01000008">
    <property type="protein sequence ID" value="RED42762.1"/>
    <property type="molecule type" value="Genomic_DNA"/>
</dbReference>
<feature type="signal peptide" evidence="2">
    <location>
        <begin position="1"/>
        <end position="22"/>
    </location>
</feature>
<dbReference type="Proteomes" id="UP000256980">
    <property type="component" value="Unassembled WGS sequence"/>
</dbReference>